<evidence type="ECO:0000313" key="2">
    <source>
        <dbReference type="EMBL" id="BDX05782.1"/>
    </source>
</evidence>
<evidence type="ECO:0000256" key="1">
    <source>
        <dbReference type="SAM" id="MobiDB-lite"/>
    </source>
</evidence>
<proteinExistence type="predicted"/>
<name>A0AA48HLK8_9ALTE</name>
<dbReference type="InterPro" id="IPR021932">
    <property type="entry name" value="DUF3545"/>
</dbReference>
<gene>
    <name evidence="2" type="ORF">MACH26_13030</name>
</gene>
<keyword evidence="3" id="KW-1185">Reference proteome</keyword>
<dbReference type="Proteomes" id="UP001333710">
    <property type="component" value="Chromosome"/>
</dbReference>
<organism evidence="2 3">
    <name type="scientific">Planctobacterium marinum</name>
    <dbReference type="NCBI Taxonomy" id="1631968"/>
    <lineage>
        <taxon>Bacteria</taxon>
        <taxon>Pseudomonadati</taxon>
        <taxon>Pseudomonadota</taxon>
        <taxon>Gammaproteobacteria</taxon>
        <taxon>Alteromonadales</taxon>
        <taxon>Alteromonadaceae</taxon>
        <taxon>Planctobacterium</taxon>
    </lineage>
</organism>
<reference evidence="2" key="1">
    <citation type="submission" date="2023-01" db="EMBL/GenBank/DDBJ databases">
        <title>Complete genome sequence of Planctobacterium marinum strain Dej080120_11.</title>
        <authorList>
            <person name="Ueki S."/>
            <person name="Maruyama F."/>
        </authorList>
    </citation>
    <scope>NUCLEOTIDE SEQUENCE</scope>
    <source>
        <strain evidence="2">Dej080120_11</strain>
    </source>
</reference>
<feature type="compositionally biased region" description="Basic and acidic residues" evidence="1">
    <location>
        <begin position="1"/>
        <end position="16"/>
    </location>
</feature>
<protein>
    <recommendedName>
        <fullName evidence="4">DUF3545 domain-containing protein</fullName>
    </recommendedName>
</protein>
<dbReference type="EMBL" id="AP027272">
    <property type="protein sequence ID" value="BDX05782.1"/>
    <property type="molecule type" value="Genomic_DNA"/>
</dbReference>
<accession>A0AA48HLK8</accession>
<dbReference type="KEGG" id="pmaw:MACH26_13030"/>
<evidence type="ECO:0008006" key="4">
    <source>
        <dbReference type="Google" id="ProtNLM"/>
    </source>
</evidence>
<dbReference type="AlphaFoldDB" id="A0AA48HLK8"/>
<sequence length="58" mass="7230">MDKNDLMSKIDQETRSTKSRKKKRMWREIEAIKDKYKLRKELEDMDMFNEYELSQIDI</sequence>
<dbReference type="Pfam" id="PF12065">
    <property type="entry name" value="DUF3545"/>
    <property type="match status" value="1"/>
</dbReference>
<evidence type="ECO:0000313" key="3">
    <source>
        <dbReference type="Proteomes" id="UP001333710"/>
    </source>
</evidence>
<feature type="region of interest" description="Disordered" evidence="1">
    <location>
        <begin position="1"/>
        <end position="21"/>
    </location>
</feature>
<dbReference type="RefSeq" id="WP_338291775.1">
    <property type="nucleotide sequence ID" value="NZ_AP027272.1"/>
</dbReference>